<feature type="transmembrane region" description="Helical" evidence="8">
    <location>
        <begin position="366"/>
        <end position="386"/>
    </location>
</feature>
<accession>A0A9X0W9Q8</accession>
<feature type="transmembrane region" description="Helical" evidence="8">
    <location>
        <begin position="16"/>
        <end position="36"/>
    </location>
</feature>
<keyword evidence="3" id="KW-0328">Glycosyltransferase</keyword>
<organism evidence="10 11">
    <name type="scientific">Lamprobacter modestohalophilus</name>
    <dbReference type="NCBI Taxonomy" id="1064514"/>
    <lineage>
        <taxon>Bacteria</taxon>
        <taxon>Pseudomonadati</taxon>
        <taxon>Pseudomonadota</taxon>
        <taxon>Gammaproteobacteria</taxon>
        <taxon>Chromatiales</taxon>
        <taxon>Chromatiaceae</taxon>
        <taxon>Lamprobacter</taxon>
    </lineage>
</organism>
<evidence type="ECO:0000256" key="2">
    <source>
        <dbReference type="ARBA" id="ARBA00022475"/>
    </source>
</evidence>
<keyword evidence="11" id="KW-1185">Reference proteome</keyword>
<comment type="caution">
    <text evidence="10">The sequence shown here is derived from an EMBL/GenBank/DDBJ whole genome shotgun (WGS) entry which is preliminary data.</text>
</comment>
<evidence type="ECO:0000256" key="8">
    <source>
        <dbReference type="SAM" id="Phobius"/>
    </source>
</evidence>
<name>A0A9X0W9Q8_9GAMM</name>
<dbReference type="GO" id="GO:0010041">
    <property type="term" value="P:response to iron(III) ion"/>
    <property type="evidence" value="ECO:0007669"/>
    <property type="project" value="TreeGrafter"/>
</dbReference>
<keyword evidence="5 8" id="KW-0812">Transmembrane</keyword>
<evidence type="ECO:0000256" key="3">
    <source>
        <dbReference type="ARBA" id="ARBA00022676"/>
    </source>
</evidence>
<feature type="transmembrane region" description="Helical" evidence="8">
    <location>
        <begin position="151"/>
        <end position="168"/>
    </location>
</feature>
<dbReference type="EMBL" id="NRRY01000020">
    <property type="protein sequence ID" value="MBK1619391.1"/>
    <property type="molecule type" value="Genomic_DNA"/>
</dbReference>
<keyword evidence="4" id="KW-0808">Transferase</keyword>
<dbReference type="Proteomes" id="UP001138768">
    <property type="component" value="Unassembled WGS sequence"/>
</dbReference>
<evidence type="ECO:0000259" key="9">
    <source>
        <dbReference type="Pfam" id="PF13231"/>
    </source>
</evidence>
<evidence type="ECO:0000256" key="6">
    <source>
        <dbReference type="ARBA" id="ARBA00022989"/>
    </source>
</evidence>
<keyword evidence="6 8" id="KW-1133">Transmembrane helix</keyword>
<feature type="transmembrane region" description="Helical" evidence="8">
    <location>
        <begin position="219"/>
        <end position="237"/>
    </location>
</feature>
<sequence length="537" mass="59240">MRDRFFTAISNHREQLLIASLFLLALVPLFINLGAIPIQVWDESRLAINAYEMFSSGDWLVTSFEGAPDLWNTKPPMLIWLQASFMHLIGPSEWAVRLPSAIAGAATAALLLIFCYRYLGRLAPSLIAMMVLVTTWGYVDIHVTRTGDYDALLVLFTTASALAFFAFCETGRDRYLLAFFFALTLAVMTKSVSGLFLVPGLAVYALLRKQVLTLLLRPSLYLGMLGFIAVVSSYYLAREMHHPGYLDAVLENELFGRYLQVIETHQGDLLTYLKRMIKVDYTYWLGFLPLAALFGLVAYDPRIRHLTLFSLLMLASLFTLISTAGTKLPWYSAPAYPFMALLVAMFLYGCLQVLERRLEAAPQLARSILPTAVITAMIAMPYGMILHKTVFPESRIYSGEEDNYYAISLLLKEAVNGERDLRGAEVLYDGYAAHQAFYAQVLADRGLGVALGDWLAPRPGSLVIASQDHVIGSLTGDFELALVGEDHGAQLLLLSDAKSSDLAAAAKEPVEADRSAAIVSMSDAGQRTGAEVPSPEL</sequence>
<comment type="subcellular location">
    <subcellularLocation>
        <location evidence="1">Cell membrane</location>
        <topology evidence="1">Multi-pass membrane protein</topology>
    </subcellularLocation>
</comment>
<evidence type="ECO:0000256" key="5">
    <source>
        <dbReference type="ARBA" id="ARBA00022692"/>
    </source>
</evidence>
<dbReference type="GO" id="GO:0009103">
    <property type="term" value="P:lipopolysaccharide biosynthetic process"/>
    <property type="evidence" value="ECO:0007669"/>
    <property type="project" value="UniProtKB-ARBA"/>
</dbReference>
<dbReference type="Pfam" id="PF13231">
    <property type="entry name" value="PMT_2"/>
    <property type="match status" value="1"/>
</dbReference>
<feature type="domain" description="Glycosyltransferase RgtA/B/C/D-like" evidence="9">
    <location>
        <begin position="74"/>
        <end position="232"/>
    </location>
</feature>
<feature type="transmembrane region" description="Helical" evidence="8">
    <location>
        <begin position="175"/>
        <end position="207"/>
    </location>
</feature>
<dbReference type="PANTHER" id="PTHR33908">
    <property type="entry name" value="MANNOSYLTRANSFERASE YKCB-RELATED"/>
    <property type="match status" value="1"/>
</dbReference>
<evidence type="ECO:0000313" key="11">
    <source>
        <dbReference type="Proteomes" id="UP001138768"/>
    </source>
</evidence>
<protein>
    <recommendedName>
        <fullName evidence="9">Glycosyltransferase RgtA/B/C/D-like domain-containing protein</fullName>
    </recommendedName>
</protein>
<proteinExistence type="predicted"/>
<keyword evidence="2" id="KW-1003">Cell membrane</keyword>
<dbReference type="AlphaFoldDB" id="A0A9X0W9Q8"/>
<evidence type="ECO:0000256" key="1">
    <source>
        <dbReference type="ARBA" id="ARBA00004651"/>
    </source>
</evidence>
<feature type="transmembrane region" description="Helical" evidence="8">
    <location>
        <begin position="94"/>
        <end position="115"/>
    </location>
</feature>
<dbReference type="PANTHER" id="PTHR33908:SF3">
    <property type="entry name" value="UNDECAPRENYL PHOSPHATE-ALPHA-4-AMINO-4-DEOXY-L-ARABINOSE ARABINOSYL TRANSFERASE"/>
    <property type="match status" value="1"/>
</dbReference>
<dbReference type="InterPro" id="IPR050297">
    <property type="entry name" value="LipidA_mod_glycosyltrf_83"/>
</dbReference>
<dbReference type="GO" id="GO:0005886">
    <property type="term" value="C:plasma membrane"/>
    <property type="evidence" value="ECO:0007669"/>
    <property type="project" value="UniProtKB-SubCell"/>
</dbReference>
<feature type="transmembrane region" description="Helical" evidence="8">
    <location>
        <begin position="335"/>
        <end position="354"/>
    </location>
</feature>
<keyword evidence="7 8" id="KW-0472">Membrane</keyword>
<evidence type="ECO:0000313" key="10">
    <source>
        <dbReference type="EMBL" id="MBK1619391.1"/>
    </source>
</evidence>
<evidence type="ECO:0000256" key="7">
    <source>
        <dbReference type="ARBA" id="ARBA00023136"/>
    </source>
</evidence>
<gene>
    <name evidence="10" type="ORF">CKO42_13265</name>
</gene>
<dbReference type="RefSeq" id="WP_200244725.1">
    <property type="nucleotide sequence ID" value="NZ_NRRY01000020.1"/>
</dbReference>
<feature type="transmembrane region" description="Helical" evidence="8">
    <location>
        <begin position="281"/>
        <end position="299"/>
    </location>
</feature>
<dbReference type="GO" id="GO:0016763">
    <property type="term" value="F:pentosyltransferase activity"/>
    <property type="evidence" value="ECO:0007669"/>
    <property type="project" value="TreeGrafter"/>
</dbReference>
<reference evidence="10 11" key="1">
    <citation type="journal article" date="2020" name="Microorganisms">
        <title>Osmotic Adaptation and Compatible Solute Biosynthesis of Phototrophic Bacteria as Revealed from Genome Analyses.</title>
        <authorList>
            <person name="Imhoff J.F."/>
            <person name="Rahn T."/>
            <person name="Kunzel S."/>
            <person name="Keller A."/>
            <person name="Neulinger S.C."/>
        </authorList>
    </citation>
    <scope>NUCLEOTIDE SEQUENCE [LARGE SCALE GENOMIC DNA]</scope>
    <source>
        <strain evidence="10 11">DSM 25653</strain>
    </source>
</reference>
<evidence type="ECO:0000256" key="4">
    <source>
        <dbReference type="ARBA" id="ARBA00022679"/>
    </source>
</evidence>
<dbReference type="InterPro" id="IPR038731">
    <property type="entry name" value="RgtA/B/C-like"/>
</dbReference>
<feature type="transmembrane region" description="Helical" evidence="8">
    <location>
        <begin position="305"/>
        <end position="323"/>
    </location>
</feature>